<dbReference type="Proteomes" id="UP000736672">
    <property type="component" value="Unassembled WGS sequence"/>
</dbReference>
<evidence type="ECO:0000313" key="2">
    <source>
        <dbReference type="Proteomes" id="UP000736672"/>
    </source>
</evidence>
<dbReference type="AlphaFoldDB" id="A0A9P9K8F2"/>
<keyword evidence="2" id="KW-1185">Reference proteome</keyword>
<gene>
    <name evidence="1" type="ORF">B0J15DRAFT_403760</name>
</gene>
<dbReference type="InterPro" id="IPR032801">
    <property type="entry name" value="PXL2A/B/C"/>
</dbReference>
<comment type="caution">
    <text evidence="1">The sequence shown here is derived from an EMBL/GenBank/DDBJ whole genome shotgun (WGS) entry which is preliminary data.</text>
</comment>
<name>A0A9P9K8F2_FUSSL</name>
<proteinExistence type="predicted"/>
<organism evidence="1 2">
    <name type="scientific">Fusarium solani</name>
    <name type="common">Filamentous fungus</name>
    <dbReference type="NCBI Taxonomy" id="169388"/>
    <lineage>
        <taxon>Eukaryota</taxon>
        <taxon>Fungi</taxon>
        <taxon>Dikarya</taxon>
        <taxon>Ascomycota</taxon>
        <taxon>Pezizomycotina</taxon>
        <taxon>Sordariomycetes</taxon>
        <taxon>Hypocreomycetidae</taxon>
        <taxon>Hypocreales</taxon>
        <taxon>Nectriaceae</taxon>
        <taxon>Fusarium</taxon>
        <taxon>Fusarium solani species complex</taxon>
    </lineage>
</organism>
<dbReference type="EMBL" id="JAGTJS010000018">
    <property type="protein sequence ID" value="KAH7243794.1"/>
    <property type="molecule type" value="Genomic_DNA"/>
</dbReference>
<dbReference type="PANTHER" id="PTHR28630:SF3">
    <property type="entry name" value="PEROXIREDOXIN-LIKE 2C"/>
    <property type="match status" value="1"/>
</dbReference>
<evidence type="ECO:0000313" key="1">
    <source>
        <dbReference type="EMBL" id="KAH7243794.1"/>
    </source>
</evidence>
<protein>
    <submittedName>
        <fullName evidence="1">AhpC/TSA antioxidant enzyme-domain-containing protein</fullName>
    </submittedName>
</protein>
<accession>A0A9P9K8F2</accession>
<sequence length="219" mass="24466">MSKPCIPASACPILDEEIISDVYKLPVLSFDGKSSPFGELVAARDDILNVVVIFIRHFFCSCDQDYIRSIALHLTPTVLSTLPIGPSRLIIVGCGDPSRIPPYAAETSCELPIFTDPTGRLYEMLRMKRTLIASRRPSYTKQSLFGLIIRSAKQMVWSGYEAFRGGDFWQNGGELIFREGRCVWVHRMETTADHLTAEELVKVLSGTEDCPVAKFFKGL</sequence>
<dbReference type="OrthoDB" id="40334at2759"/>
<dbReference type="Pfam" id="PF13911">
    <property type="entry name" value="AhpC-TSA_2"/>
    <property type="match status" value="1"/>
</dbReference>
<dbReference type="PANTHER" id="PTHR28630">
    <property type="match status" value="1"/>
</dbReference>
<reference evidence="1" key="1">
    <citation type="journal article" date="2021" name="Nat. Commun.">
        <title>Genetic determinants of endophytism in the Arabidopsis root mycobiome.</title>
        <authorList>
            <person name="Mesny F."/>
            <person name="Miyauchi S."/>
            <person name="Thiergart T."/>
            <person name="Pickel B."/>
            <person name="Atanasova L."/>
            <person name="Karlsson M."/>
            <person name="Huettel B."/>
            <person name="Barry K.W."/>
            <person name="Haridas S."/>
            <person name="Chen C."/>
            <person name="Bauer D."/>
            <person name="Andreopoulos W."/>
            <person name="Pangilinan J."/>
            <person name="LaButti K."/>
            <person name="Riley R."/>
            <person name="Lipzen A."/>
            <person name="Clum A."/>
            <person name="Drula E."/>
            <person name="Henrissat B."/>
            <person name="Kohler A."/>
            <person name="Grigoriev I.V."/>
            <person name="Martin F.M."/>
            <person name="Hacquard S."/>
        </authorList>
    </citation>
    <scope>NUCLEOTIDE SEQUENCE</scope>
    <source>
        <strain evidence="1">FSSC 5 MPI-SDFR-AT-0091</strain>
    </source>
</reference>